<dbReference type="EMBL" id="AL590825">
    <property type="status" value="NOT_ANNOTATED_CDS"/>
    <property type="molecule type" value="Genomic_DNA"/>
</dbReference>
<evidence type="ECO:0000313" key="1">
    <source>
        <dbReference type="Ensembl" id="ENSP00000501868.1"/>
    </source>
</evidence>
<proteinExistence type="evidence at protein level"/>
<accession>A0A6Q8PFK7</accession>
<reference evidence="1 2" key="2">
    <citation type="journal article" date="2003" name="Nature">
        <title>The DNA sequence and analysis of human chromosome 6.</title>
        <authorList>
            <person name="Mungall A.J."/>
            <person name="Palmer S.A."/>
            <person name="Sims S.K."/>
            <person name="Edwards C.A."/>
            <person name="Ashurst J.L."/>
            <person name="Wilming L."/>
            <person name="Jones M.C."/>
            <person name="Horton R."/>
            <person name="Hunt S.E."/>
            <person name="Scott C.E."/>
            <person name="Gilbert J.G."/>
            <person name="Clamp M.E."/>
            <person name="Bethel G."/>
            <person name="Milne S."/>
            <person name="Ainscough R."/>
            <person name="Almeida J.P."/>
            <person name="Ambrose K.D."/>
            <person name="Andrews T.D."/>
            <person name="Ashwell R.I."/>
            <person name="Babbage A.K."/>
            <person name="Bagguley C.L."/>
            <person name="Bailey J."/>
            <person name="Banerjee R."/>
            <person name="Barker D.J."/>
            <person name="Barlow K.F."/>
            <person name="Bates K."/>
            <person name="Beare D.M."/>
            <person name="Beasley H."/>
            <person name="Beasley O."/>
            <person name="Bird C.P."/>
            <person name="Blakey S."/>
            <person name="Bray-Allen S."/>
            <person name="Brook J."/>
            <person name="Brown A.J."/>
            <person name="Brown J.Y."/>
            <person name="Burford D.C."/>
            <person name="Burrill W."/>
            <person name="Burton J."/>
            <person name="Carder C."/>
            <person name="Carter N.P."/>
            <person name="Chapman J.C."/>
            <person name="Clark S.Y."/>
            <person name="Clark G."/>
            <person name="Clee C.M."/>
            <person name="Clegg S."/>
            <person name="Cobley V."/>
            <person name="Collier R.E."/>
            <person name="Collins J.E."/>
            <person name="Colman L.K."/>
            <person name="Corby N.R."/>
            <person name="Coville G.J."/>
            <person name="Culley K.M."/>
            <person name="Dhami P."/>
            <person name="Davies J."/>
            <person name="Dunn M."/>
            <person name="Earthrowl M.E."/>
            <person name="Ellington A.E."/>
            <person name="Evans K.A."/>
            <person name="Faulkner L."/>
            <person name="Francis M.D."/>
            <person name="Frankish A."/>
            <person name="Frankland J."/>
            <person name="French L."/>
            <person name="Garner P."/>
            <person name="Garnett J."/>
            <person name="Ghori M.J."/>
            <person name="Gilby L.M."/>
            <person name="Gillson C.J."/>
            <person name="Glithero R.J."/>
            <person name="Grafham D.V."/>
            <person name="Grant M."/>
            <person name="Gribble S."/>
            <person name="Griffiths C."/>
            <person name="Griffiths M."/>
            <person name="Hall R."/>
            <person name="Halls K.S."/>
            <person name="Hammond S."/>
            <person name="Harley J.L."/>
            <person name="Hart E.A."/>
            <person name="Heath P.D."/>
            <person name="Heathcott R."/>
            <person name="Holmes S.J."/>
            <person name="Howden P.J."/>
            <person name="Howe K.L."/>
            <person name="Howell G.R."/>
            <person name="Huckle E."/>
            <person name="Humphray S.J."/>
            <person name="Humphries M.D."/>
            <person name="Hunt A.R."/>
            <person name="Johnson C.M."/>
            <person name="Joy A.A."/>
            <person name="Kay M."/>
            <person name="Keenan S.J."/>
            <person name="Kimberley A.M."/>
            <person name="King A."/>
            <person name="Laird G.K."/>
            <person name="Langford C."/>
            <person name="Lawlor S."/>
            <person name="Leongamornlert D.A."/>
            <person name="Leversha M."/>
            <person name="Lloyd C.R."/>
            <person name="Lloyd D.M."/>
            <person name="Loveland J.E."/>
            <person name="Lovell J."/>
            <person name="Martin S."/>
            <person name="Mashreghi-Mohammadi M."/>
            <person name="Maslen G.L."/>
            <person name="Matthews L."/>
            <person name="McCann O.T."/>
            <person name="McLaren S.J."/>
            <person name="McLay K."/>
            <person name="McMurray A."/>
            <person name="Moore M.J."/>
            <person name="Mullikin J.C."/>
            <person name="Niblett D."/>
            <person name="Nickerson T."/>
            <person name="Novik K.L."/>
            <person name="Oliver K."/>
            <person name="Overton-Larty E.K."/>
            <person name="Parker A."/>
            <person name="Patel R."/>
            <person name="Pearce A.V."/>
            <person name="Peck A.I."/>
            <person name="Phillimore B."/>
            <person name="Phillips S."/>
            <person name="Plumb R.W."/>
            <person name="Porter K.M."/>
            <person name="Ramsey Y."/>
            <person name="Ranby S.A."/>
            <person name="Rice C.M."/>
            <person name="Ross M.T."/>
            <person name="Searle S.M."/>
            <person name="Sehra H.K."/>
            <person name="Sheridan E."/>
            <person name="Skuce C.D."/>
            <person name="Smith S."/>
            <person name="Smith M."/>
            <person name="Spraggon L."/>
            <person name="Squares S.L."/>
            <person name="Steward C.A."/>
            <person name="Sycamore N."/>
            <person name="Tamlyn-Hall G."/>
            <person name="Tester J."/>
            <person name="Theaker A.J."/>
            <person name="Thomas D.W."/>
            <person name="Thorpe A."/>
            <person name="Tracey A."/>
            <person name="Tromans A."/>
            <person name="Tubby B."/>
            <person name="Wall M."/>
            <person name="Wallis J.M."/>
            <person name="West A.P."/>
            <person name="White S.S."/>
            <person name="Whitehead S.L."/>
            <person name="Whittaker H."/>
            <person name="Wild A."/>
            <person name="Willey D.J."/>
            <person name="Wilmer T.E."/>
            <person name="Wood J.M."/>
            <person name="Wray P.W."/>
            <person name="Wyatt J.C."/>
            <person name="Young L."/>
            <person name="Younger R.M."/>
            <person name="Bentley D.R."/>
            <person name="Coulson A."/>
            <person name="Durbin R."/>
            <person name="Hubbard T."/>
            <person name="Sulston J.E."/>
            <person name="Dunham I."/>
            <person name="Rogers J."/>
            <person name="Beck S."/>
        </authorList>
    </citation>
    <scope>NUCLEOTIDE SEQUENCE [LARGE SCALE GENOMIC DNA]</scope>
</reference>
<dbReference type="MassIVE" id="A0A6Q8PFK7"/>
<name>A0A6Q8PFK7_HUMAN</name>
<dbReference type="EMBL" id="AL133472">
    <property type="status" value="NOT_ANNOTATED_CDS"/>
    <property type="molecule type" value="Genomic_DNA"/>
</dbReference>
<evidence type="ECO:0007829" key="4">
    <source>
        <dbReference type="ProteomicsDB" id="A0A6Q8PFK7"/>
    </source>
</evidence>
<dbReference type="Proteomes" id="UP000005640">
    <property type="component" value="Chromosome 6"/>
</dbReference>
<dbReference type="GeneTree" id="ENSGT00550000074943"/>
<organism evidence="1 2">
    <name type="scientific">Homo sapiens</name>
    <name type="common">Human</name>
    <dbReference type="NCBI Taxonomy" id="9606"/>
    <lineage>
        <taxon>Eukaryota</taxon>
        <taxon>Metazoa</taxon>
        <taxon>Chordata</taxon>
        <taxon>Craniata</taxon>
        <taxon>Vertebrata</taxon>
        <taxon>Euteleostomi</taxon>
        <taxon>Mammalia</taxon>
        <taxon>Eutheria</taxon>
        <taxon>Euarchontoglires</taxon>
        <taxon>Primates</taxon>
        <taxon>Haplorrhini</taxon>
        <taxon>Catarrhini</taxon>
        <taxon>Hominidae</taxon>
        <taxon>Homo</taxon>
    </lineage>
</organism>
<dbReference type="Ensembl" id="ENST00000675004.1">
    <property type="protein sequence ID" value="ENSP00000501868.1"/>
    <property type="gene ID" value="ENSG00000112367.12"/>
</dbReference>
<reference evidence="1 2" key="1">
    <citation type="journal article" date="2001" name="Nature">
        <title>Initial sequencing and analysis of the human genome.</title>
        <authorList>
            <consortium name="International Human Genome Sequencing Consortium"/>
            <person name="Lander E.S."/>
            <person name="Linton L.M."/>
            <person name="Birren B."/>
            <person name="Nusbaum C."/>
            <person name="Zody M.C."/>
            <person name="Baldwin J."/>
            <person name="Devon K."/>
            <person name="Dewar K."/>
            <person name="Doyle M."/>
            <person name="FitzHugh W."/>
            <person name="Funke R."/>
            <person name="Gage D."/>
            <person name="Harris K."/>
            <person name="Heaford A."/>
            <person name="Howland J."/>
            <person name="Kann L."/>
            <person name="Lehoczky J."/>
            <person name="LeVine R."/>
            <person name="McEwan P."/>
            <person name="McKernan K."/>
            <person name="Meldrim J."/>
            <person name="Mesirov J.P."/>
            <person name="Miranda C."/>
            <person name="Morris W."/>
            <person name="Naylor J."/>
            <person name="Raymond C."/>
            <person name="Rosetti M."/>
            <person name="Santos R."/>
            <person name="Sheridan A."/>
            <person name="Sougnez C."/>
            <person name="Stange-Thomann N."/>
            <person name="Stojanovic N."/>
            <person name="Subramanian A."/>
            <person name="Wyman D."/>
            <person name="Rogers J."/>
            <person name="Sulston J."/>
            <person name="Ainscough R."/>
            <person name="Beck S."/>
            <person name="Bentley D."/>
            <person name="Burton J."/>
            <person name="Clee C."/>
            <person name="Carter N."/>
            <person name="Coulson A."/>
            <person name="Deadman R."/>
            <person name="Deloukas P."/>
            <person name="Dunham A."/>
            <person name="Dunham I."/>
            <person name="Durbin R."/>
            <person name="French L."/>
            <person name="Grafham D."/>
            <person name="Gregory S."/>
            <person name="Hubbard T."/>
            <person name="Humphray S."/>
            <person name="Hunt A."/>
            <person name="Jones M."/>
            <person name="Lloyd C."/>
            <person name="McMurray A."/>
            <person name="Matthews L."/>
            <person name="Mercer S."/>
            <person name="Milne S."/>
            <person name="Mullikin J.C."/>
            <person name="Mungall A."/>
            <person name="Plumb R."/>
            <person name="Ross M."/>
            <person name="Shownkeen R."/>
            <person name="Sims S."/>
            <person name="Waterston R.H."/>
            <person name="Wilson R.K."/>
            <person name="Hillier L.W."/>
            <person name="McPherson J.D."/>
            <person name="Marra M.A."/>
            <person name="Mardis E.R."/>
            <person name="Fulton L.A."/>
            <person name="Chinwalla A.T."/>
            <person name="Pepin K.H."/>
            <person name="Gish W.R."/>
            <person name="Chissoe S.L."/>
            <person name="Wendl M.C."/>
            <person name="Delehaunty K.D."/>
            <person name="Miner T.L."/>
            <person name="Delehaunty A."/>
            <person name="Kramer J.B."/>
            <person name="Cook L.L."/>
            <person name="Fulton R.S."/>
            <person name="Johnson D.L."/>
            <person name="Minx P.J."/>
            <person name="Clifton S.W."/>
            <person name="Hawkins T."/>
            <person name="Branscomb E."/>
            <person name="Predki P."/>
            <person name="Richardson P."/>
            <person name="Wenning S."/>
            <person name="Slezak T."/>
            <person name="Doggett N."/>
            <person name="Cheng J.F."/>
            <person name="Olsen A."/>
            <person name="Lucas S."/>
            <person name="Elkin C."/>
            <person name="Uberbacher E."/>
            <person name="Frazier M."/>
            <person name="Gibbs R.A."/>
            <person name="Muzny D.M."/>
            <person name="Scherer S.E."/>
            <person name="Bouck J.B."/>
            <person name="Sodergren E.J."/>
            <person name="Worley K.C."/>
            <person name="Rives C.M."/>
            <person name="Gorrell J.H."/>
            <person name="Metzker M.L."/>
            <person name="Naylor S.L."/>
            <person name="Kucherlapati R.S."/>
            <person name="Nelson D.L."/>
            <person name="Weinstock G.M."/>
            <person name="Sakaki Y."/>
            <person name="Fujiyama A."/>
            <person name="Hattori M."/>
            <person name="Yada T."/>
            <person name="Toyoda A."/>
            <person name="Itoh T."/>
            <person name="Kawagoe C."/>
            <person name="Watanabe H."/>
            <person name="Totoki Y."/>
            <person name="Taylor T."/>
            <person name="Weissenbach J."/>
            <person name="Heilig R."/>
            <person name="Saurin W."/>
            <person name="Artiguenave F."/>
            <person name="Brottier P."/>
            <person name="Bruls T."/>
            <person name="Pelletier E."/>
            <person name="Robert C."/>
            <person name="Wincker P."/>
            <person name="Smith D.R."/>
            <person name="Doucette-Stamm L."/>
            <person name="Rubenfield M."/>
            <person name="Weinstock K."/>
            <person name="Lee H.M."/>
            <person name="Dubois J."/>
            <person name="Rosenthal A."/>
            <person name="Platzer M."/>
            <person name="Nyakatura G."/>
            <person name="Taudien S."/>
            <person name="Rump A."/>
            <person name="Yang H."/>
            <person name="Yu J."/>
            <person name="Wang J."/>
            <person name="Huang G."/>
            <person name="Gu J."/>
            <person name="Hood L."/>
            <person name="Rowen L."/>
            <person name="Madan A."/>
            <person name="Qin S."/>
            <person name="Davis R.W."/>
            <person name="Federspiel N.A."/>
            <person name="Abola A.P."/>
            <person name="Proctor M.J."/>
            <person name="Myers R.M."/>
            <person name="Schmutz J."/>
            <person name="Dickson M."/>
            <person name="Grimwood J."/>
            <person name="Cox D.R."/>
            <person name="Olson M.V."/>
            <person name="Kaul R."/>
            <person name="Raymond C."/>
            <person name="Shimizu N."/>
            <person name="Kawasaki K."/>
            <person name="Minoshima S."/>
            <person name="Evans G.A."/>
            <person name="Athanasiou M."/>
            <person name="Schultz R."/>
            <person name="Roe B.A."/>
            <person name="Chen F."/>
            <person name="Pan H."/>
            <person name="Ramser J."/>
            <person name="Lehrach H."/>
            <person name="Reinhardt R."/>
            <person name="McCombie W.R."/>
            <person name="de la Bastide M."/>
            <person name="Dedhia N."/>
            <person name="Blocker H."/>
            <person name="Hornischer K."/>
            <person name="Nordsiek G."/>
            <person name="Agarwala R."/>
            <person name="Aravind L."/>
            <person name="Bailey J.A."/>
            <person name="Bateman A."/>
            <person name="Batzoglou S."/>
            <person name="Birney E."/>
            <person name="Bork P."/>
            <person name="Brown D.G."/>
            <person name="Burge C.B."/>
            <person name="Cerutti L."/>
            <person name="Chen H.C."/>
            <person name="Church D."/>
            <person name="Clamp M."/>
            <person name="Copley R.R."/>
            <person name="Doerks T."/>
            <person name="Eddy S.R."/>
            <person name="Eichler E.E."/>
            <person name="Furey T.S."/>
            <person name="Galagan J."/>
            <person name="Gilbert J.G."/>
            <person name="Harmon C."/>
            <person name="Hayashizaki Y."/>
            <person name="Haussler D."/>
            <person name="Hermjakob H."/>
            <person name="Hokamp K."/>
            <person name="Jang W."/>
            <person name="Johnson L.S."/>
            <person name="Jones T.A."/>
            <person name="Kasif S."/>
            <person name="Kaspryzk A."/>
            <person name="Kennedy S."/>
            <person name="Kent W.J."/>
            <person name="Kitts P."/>
            <person name="Koonin E.V."/>
            <person name="Korf I."/>
            <person name="Kulp D."/>
            <person name="Lancet D."/>
            <person name="Lowe T.M."/>
            <person name="McLysaght A."/>
            <person name="Mikkelsen T."/>
            <person name="Moran J.V."/>
            <person name="Mulder N."/>
            <person name="Pollara V.J."/>
            <person name="Ponting C.P."/>
            <person name="Schuler G."/>
            <person name="Schultz J."/>
            <person name="Slater G."/>
            <person name="Smit A.F."/>
            <person name="Stupka E."/>
            <person name="Szustakowski J."/>
            <person name="Thierry-Mieg D."/>
            <person name="Thierry-Mieg J."/>
            <person name="Wagner L."/>
            <person name="Wallis J."/>
            <person name="Wheeler R."/>
            <person name="Williams A."/>
            <person name="Wolf Y.I."/>
            <person name="Wolfe K.H."/>
            <person name="Yang S.P."/>
            <person name="Yeh R.F."/>
            <person name="Collins F."/>
            <person name="Guyer M.S."/>
            <person name="Peterson J."/>
            <person name="Felsenfeld A."/>
            <person name="Wetterstrand K.A."/>
            <person name="Patrinos A."/>
            <person name="Morgan M.J."/>
            <person name="de Jong P."/>
            <person name="Catanese J.J."/>
            <person name="Osoegawa K."/>
            <person name="Shizuya H."/>
            <person name="Choi S."/>
            <person name="Chen Y.J."/>
        </authorList>
    </citation>
    <scope>NUCLEOTIDE SEQUENCE [LARGE SCALE GENOMIC DNA]</scope>
</reference>
<dbReference type="EMBL" id="AL512303">
    <property type="status" value="NOT_ANNOTATED_CDS"/>
    <property type="molecule type" value="Genomic_DNA"/>
</dbReference>
<dbReference type="ExpressionAtlas" id="A0A6Q8PFK7">
    <property type="expression patterns" value="baseline and differential"/>
</dbReference>
<reference evidence="1 2" key="3">
    <citation type="journal article" date="2004" name="Nature">
        <title>Finishing the euchromatic sequence of the human genome.</title>
        <authorList>
            <consortium name="International Human Genome Sequencing Consortium"/>
        </authorList>
    </citation>
    <scope>NUCLEOTIDE SEQUENCE [LARGE SCALE GENOMIC DNA]</scope>
</reference>
<dbReference type="OpenTargets" id="ENSG00000112367"/>
<keyword evidence="2" id="KW-1185">Reference proteome</keyword>
<dbReference type="AlphaFoldDB" id="A0A6Q8PFK7"/>
<reference evidence="1" key="5">
    <citation type="submission" date="2025-09" db="UniProtKB">
        <authorList>
            <consortium name="Ensembl"/>
        </authorList>
    </citation>
    <scope>IDENTIFICATION</scope>
</reference>
<gene>
    <name evidence="1" type="primary">FIG4</name>
</gene>
<evidence type="ECO:0000313" key="2">
    <source>
        <dbReference type="Proteomes" id="UP000005640"/>
    </source>
</evidence>
<reference evidence="1" key="4">
    <citation type="submission" date="2025-08" db="UniProtKB">
        <authorList>
            <consortium name="Ensembl"/>
        </authorList>
    </citation>
    <scope>IDENTIFICATION</scope>
</reference>
<dbReference type="Ensembl" id="ENST00000675004.1">
    <property type="protein sequence ID" value="ENSP00000501868.1"/>
    <property type="gene ID" value="ENSG00000112367.13"/>
</dbReference>
<keyword evidence="3 4" id="KW-1267">Proteomics identification</keyword>
<evidence type="ECO:0007829" key="3">
    <source>
        <dbReference type="PeptideAtlas" id="A0A6Q8PFK7"/>
    </source>
</evidence>
<dbReference type="Bgee" id="ENSG00000112367">
    <property type="expression patterns" value="Expressed in middle temporal gyrus and 205 other cell types or tissues"/>
</dbReference>
<sequence length="40" mass="4515">MPTAAAPIISSVQKLVLYETRALIWVKQRWEPSSGKFAQL</sequence>
<protein>
    <submittedName>
        <fullName evidence="1">FIG4 phosphoinositide 5-phosphatase</fullName>
    </submittedName>
</protein>
<dbReference type="HGNC" id="HGNC:16873">
    <property type="gene designation" value="FIG4"/>
</dbReference>
<dbReference type="OrthoDB" id="405996at2759"/>